<dbReference type="InterPro" id="IPR008916">
    <property type="entry name" value="Retrov_capsid_C"/>
</dbReference>
<evidence type="ECO:0000313" key="22">
    <source>
        <dbReference type="Proteomes" id="UP000269221"/>
    </source>
</evidence>
<dbReference type="InterPro" id="IPR000477">
    <property type="entry name" value="RT_dom"/>
</dbReference>
<gene>
    <name evidence="21" type="ORF">DUI87_03312</name>
</gene>
<dbReference type="Gene3D" id="3.10.10.10">
    <property type="entry name" value="HIV Type 1 Reverse Transcriptase, subunit A, domain 1"/>
    <property type="match status" value="2"/>
</dbReference>
<evidence type="ECO:0000259" key="19">
    <source>
        <dbReference type="PROSITE" id="PS50994"/>
    </source>
</evidence>
<evidence type="ECO:0000259" key="17">
    <source>
        <dbReference type="PROSITE" id="PS50878"/>
    </source>
</evidence>
<dbReference type="PROSITE" id="PS50994">
    <property type="entry name" value="INTEGRASE"/>
    <property type="match status" value="2"/>
</dbReference>
<dbReference type="GO" id="GO:0015074">
    <property type="term" value="P:DNA integration"/>
    <property type="evidence" value="ECO:0007669"/>
    <property type="project" value="UniProtKB-KW"/>
</dbReference>
<dbReference type="GO" id="GO:0006508">
    <property type="term" value="P:proteolysis"/>
    <property type="evidence" value="ECO:0007669"/>
    <property type="project" value="InterPro"/>
</dbReference>
<feature type="domain" description="RNase H type-1" evidence="18">
    <location>
        <begin position="169"/>
        <end position="318"/>
    </location>
</feature>
<comment type="caution">
    <text evidence="21">The sequence shown here is derived from an EMBL/GenBank/DDBJ whole genome shotgun (WGS) entry which is preliminary data.</text>
</comment>
<feature type="domain" description="Reverse transcriptase" evidence="17">
    <location>
        <begin position="824"/>
        <end position="1005"/>
    </location>
</feature>
<evidence type="ECO:0000313" key="21">
    <source>
        <dbReference type="EMBL" id="RMC19748.1"/>
    </source>
</evidence>
<keyword evidence="16" id="KW-0175">Coiled coil</keyword>
<keyword evidence="11" id="KW-0229">DNA integration</keyword>
<evidence type="ECO:0000256" key="13">
    <source>
        <dbReference type="ARBA" id="ARBA00023125"/>
    </source>
</evidence>
<dbReference type="GO" id="GO:0046872">
    <property type="term" value="F:metal ion binding"/>
    <property type="evidence" value="ECO:0007669"/>
    <property type="project" value="UniProtKB-KW"/>
</dbReference>
<dbReference type="SUPFAM" id="SSF50630">
    <property type="entry name" value="Acid proteases"/>
    <property type="match status" value="1"/>
</dbReference>
<dbReference type="InterPro" id="IPR036862">
    <property type="entry name" value="Integrase_C_dom_sf_retrovir"/>
</dbReference>
<dbReference type="GO" id="GO:0004523">
    <property type="term" value="F:RNA-DNA hybrid ribonuclease activity"/>
    <property type="evidence" value="ECO:0007669"/>
    <property type="project" value="UniProtKB-EC"/>
</dbReference>
<evidence type="ECO:0000256" key="8">
    <source>
        <dbReference type="ARBA" id="ARBA00022801"/>
    </source>
</evidence>
<keyword evidence="6" id="KW-0479">Metal-binding</keyword>
<keyword evidence="8" id="KW-0378">Hydrolase</keyword>
<comment type="similarity">
    <text evidence="1">Belongs to the beta type-B retroviral polymerase family. HERV class-II K(HML-2) pol subfamily.</text>
</comment>
<evidence type="ECO:0000256" key="5">
    <source>
        <dbReference type="ARBA" id="ARBA00022722"/>
    </source>
</evidence>
<protein>
    <recommendedName>
        <fullName evidence="2">ribonuclease H</fullName>
        <ecNumber evidence="2">3.1.26.4</ecNumber>
    </recommendedName>
</protein>
<sequence length="2131" mass="241317">MHIPEYSQIVSPLYLVTRKKNDFHWGPEQQQAFAQIKQEIAHAVARGPVRTGPDGKNVLYSAAGNNGLSWSLWQKVPGETRGRPLGFWSRSYRGSEANYTPTEKEILATYEGVQAASERACIGNPNRPGILEIITNWPEGENFGLTDEEEQEQVTRAEEGPPYIQLPAEETRYALFTDGSCRIVGMKRKWKAAVWSPTRQVAQATEGEGGSSQLAELKAVQLALDIAEREKWPKLYLYTDSWMVANALWGWLDRWKKGIWQRRGKPIWAADEWKDIATRVEKLPVKVRHVDAHVPKSQANEEHRSNKQVDQAAKIEVSKIDLDWQHKGELFLAQWAHDASGHQGRDATYKWARDRGVNLTMDSISQVIHNCEACAAIKHTKQDLRGLRKDYTRRPDESIISWLVRLWDAAGEATILDGTEARHLGSLSHDPVIDQETMREASPCSLWERVLGSVAQRYLCADDLYMQQTQWKTIEQGIQRLREMAVAEIVFSDDINTRNPDLGPCTPVMWRKLVRLGPQEYSSALAIMKRDETEETVLDMAKKLRTYADAVHGPTHARIAALETRMRKLEDKIEENHKELKQDILQISAVQVRGSGTTRKRSLDREGKGIPRAKLWSFLRDCGENMKRWDGESTDAMTQRLHELLDGKTVEARENCVFWTVWIRWPGTSEPQKYEALVDTGAQCTLLPSRHVGEESVSIAGVTGGSQDFTLVEADVSLTGNEWKRHPIVTGPEAPCILGIDFLRNGYFKDPKGFRWAFGIAAVETEGVKQLNSLPGLSENPSAVGLLKVEEQQVPIATSIVHRRQYRTTRDAVIPLHEMIRELESQGVVSKTHSPFNSPIWPVRKSDGGWRLTVDYRALNEVTPPLSAAVPDMLELQYELESKAAKWYATIDIAKAFFSIPLAAECRPQFAFTWKGVQYTWNRLPQGWKHSPTICHGLIQAALEKGEAPEHLQYIDDTIVWGNTAMEVFEKGEKMIQILLKAGFAIKKSKVKGPAREIQFLGVKWHDGRRQIPTEVINKITAMCPPTNKRETQAFLGAIGFWRMHIPEYSQIVSPLYLVTGKKNDFHWGPEQQQAFAQIKQEIAHAVALGPVRTGPDVKNVLYSAAGNNGLSWSLWQKVPGETWGRPLGFWSRSYRGSEANYTPTEKEILAAYEGVQAASEVVGTETQLLLAPRLPVLGWMFKAEVPSTHHATNATWSKWIALITQRARIGNPNRPGILEIIRNWSEGENFDLMDEEQEQVTRAEEAPPYNQLPAEETRYALFTDGSCHVVGMNRKWKAAVWSPTRQVAQATEGEGGSSQLAELKAVQLALDIAEREKWPKLYLYTDSWMVANALWGWLEKWKKGIWQHAHVPKSRANEEHRNNEQVDQAAKIEVSKIDLDWQHKGELFLARWAHDASGHQGRDATYKWARDRGVDLTMDSISQVIHDCETCAAFKQAKRVKPLWYGRRWSKYKYGEAWQIDYITLPQTRQGKRYVLTMVEATTGWLETYPVPHATARNTILGLEKQVLWRHGTPERIESDNGTHFKNSLINNWAREHGIEVVYHIPYHAPASGKIERYNGLLKTTLKALGGGSFKNWEQHLAKATWLVNTRGSTNRAGPAQSESLHTVDGEKVPVVHVKNEGAQEQVLEEMALTNANEQCKAAILSLPMEPAPTLDDMLHIPLHLDDAPCFAFSVPILNREALRKRYHWKYLPQGMKNSPSICQWYLSSLLSPVHATVGEAIILHYMDDVLVCAPNDDLLSHALDLTIDSLVAAGFELQEEKIQRMPPWKYLGLEIGKRTIVPQKLVVKNNIRTLADVQQLCGALNWVRLWQGLTTEDLDPLFNLLKGGEELSSLRTLTQEARAALEKVQDCAATRQANSHRQSKRMTRPQEPVAELIRKARTRIRELAGCDFECIHIPNEINLGQITKAMLEHLIHENEALQFALDSYTGEKSSDAMKHLIQAFSFLGIPKSIKTDNGPTYTSKEFRSFLQQWGVEHKTGIPYSPTGQAIVERTHQNLKRVLSQQHQSLKIETPQIQLSKALFTLNFLNCTFENLNPPTVCHFRENCQLQLKAKPPVMVKDPATRETEGPHDLITWGHGYAYVSTPSGPKWVPAKWVKPFIPKTAKPPAEAPQVASAAWRRRKHQTFSF</sequence>
<feature type="DNA-binding region" description="Integrase-type" evidence="15">
    <location>
        <begin position="2057"/>
        <end position="2104"/>
    </location>
</feature>
<evidence type="ECO:0000256" key="16">
    <source>
        <dbReference type="SAM" id="Coils"/>
    </source>
</evidence>
<feature type="domain" description="Reverse transcriptase" evidence="17">
    <location>
        <begin position="1515"/>
        <end position="1777"/>
    </location>
</feature>
<dbReference type="SUPFAM" id="SSF53098">
    <property type="entry name" value="Ribonuclease H-like"/>
    <property type="match status" value="4"/>
</dbReference>
<keyword evidence="14" id="KW-0233">DNA recombination</keyword>
<evidence type="ECO:0000256" key="12">
    <source>
        <dbReference type="ARBA" id="ARBA00022918"/>
    </source>
</evidence>
<dbReference type="STRING" id="333673.A0A3M0L2Q4"/>
<keyword evidence="3" id="KW-0808">Transferase</keyword>
<dbReference type="Proteomes" id="UP000269221">
    <property type="component" value="Unassembled WGS sequence"/>
</dbReference>
<evidence type="ECO:0000256" key="15">
    <source>
        <dbReference type="PROSITE-ProRule" id="PRU00506"/>
    </source>
</evidence>
<evidence type="ECO:0000256" key="9">
    <source>
        <dbReference type="ARBA" id="ARBA00022842"/>
    </source>
</evidence>
<dbReference type="SUPFAM" id="SSF56672">
    <property type="entry name" value="DNA/RNA polymerases"/>
    <property type="match status" value="3"/>
</dbReference>
<dbReference type="InterPro" id="IPR043128">
    <property type="entry name" value="Rev_trsase/Diguanyl_cyclase"/>
</dbReference>
<evidence type="ECO:0000256" key="4">
    <source>
        <dbReference type="ARBA" id="ARBA00022695"/>
    </source>
</evidence>
<evidence type="ECO:0000256" key="1">
    <source>
        <dbReference type="ARBA" id="ARBA00010879"/>
    </source>
</evidence>
<keyword evidence="5" id="KW-0540">Nuclease</keyword>
<keyword evidence="13" id="KW-0238">DNA-binding</keyword>
<dbReference type="Pfam" id="PF06817">
    <property type="entry name" value="RVT_thumb"/>
    <property type="match status" value="1"/>
</dbReference>
<dbReference type="PANTHER" id="PTHR41694:SF3">
    <property type="entry name" value="RNA-DIRECTED DNA POLYMERASE-RELATED"/>
    <property type="match status" value="1"/>
</dbReference>
<dbReference type="InterPro" id="IPR010661">
    <property type="entry name" value="RVT_thumb"/>
</dbReference>
<dbReference type="InterPro" id="IPR001584">
    <property type="entry name" value="Integrase_cat-core"/>
</dbReference>
<dbReference type="Pfam" id="PF00665">
    <property type="entry name" value="rve"/>
    <property type="match status" value="2"/>
</dbReference>
<keyword evidence="9" id="KW-0460">Magnesium</keyword>
<keyword evidence="7" id="KW-0255">Endonuclease</keyword>
<dbReference type="Pfam" id="PF00078">
    <property type="entry name" value="RVT_1"/>
    <property type="match status" value="2"/>
</dbReference>
<dbReference type="FunFam" id="3.30.70.270:FF:000020">
    <property type="entry name" value="Transposon Tf2-6 polyprotein-like Protein"/>
    <property type="match status" value="1"/>
</dbReference>
<dbReference type="Gene3D" id="1.10.1200.30">
    <property type="match status" value="1"/>
</dbReference>
<feature type="domain" description="RNase H type-1" evidence="18">
    <location>
        <begin position="1256"/>
        <end position="1415"/>
    </location>
</feature>
<dbReference type="GO" id="GO:0003677">
    <property type="term" value="F:DNA binding"/>
    <property type="evidence" value="ECO:0007669"/>
    <property type="project" value="UniProtKB-KW"/>
</dbReference>
<dbReference type="InterPro" id="IPR012337">
    <property type="entry name" value="RNaseH-like_sf"/>
</dbReference>
<dbReference type="InterPro" id="IPR043502">
    <property type="entry name" value="DNA/RNA_pol_sf"/>
</dbReference>
<dbReference type="SUPFAM" id="SSF50122">
    <property type="entry name" value="DNA-binding domain of retroviral integrase"/>
    <property type="match status" value="1"/>
</dbReference>
<dbReference type="InterPro" id="IPR001037">
    <property type="entry name" value="Integrase_C_retrovir"/>
</dbReference>
<proteinExistence type="inferred from homology"/>
<organism evidence="21 22">
    <name type="scientific">Hirundo rustica rustica</name>
    <dbReference type="NCBI Taxonomy" id="333673"/>
    <lineage>
        <taxon>Eukaryota</taxon>
        <taxon>Metazoa</taxon>
        <taxon>Chordata</taxon>
        <taxon>Craniata</taxon>
        <taxon>Vertebrata</taxon>
        <taxon>Euteleostomi</taxon>
        <taxon>Archelosauria</taxon>
        <taxon>Archosauria</taxon>
        <taxon>Dinosauria</taxon>
        <taxon>Saurischia</taxon>
        <taxon>Theropoda</taxon>
        <taxon>Coelurosauria</taxon>
        <taxon>Aves</taxon>
        <taxon>Neognathae</taxon>
        <taxon>Neoaves</taxon>
        <taxon>Telluraves</taxon>
        <taxon>Australaves</taxon>
        <taxon>Passeriformes</taxon>
        <taxon>Sylvioidea</taxon>
        <taxon>Hirundinidae</taxon>
        <taxon>Hirundo</taxon>
    </lineage>
</organism>
<dbReference type="InterPro" id="IPR021109">
    <property type="entry name" value="Peptidase_aspartic_dom_sf"/>
</dbReference>
<keyword evidence="22" id="KW-1185">Reference proteome</keyword>
<dbReference type="GO" id="GO:0035613">
    <property type="term" value="F:RNA stem-loop binding"/>
    <property type="evidence" value="ECO:0007669"/>
    <property type="project" value="TreeGrafter"/>
</dbReference>
<evidence type="ECO:0000256" key="3">
    <source>
        <dbReference type="ARBA" id="ARBA00022679"/>
    </source>
</evidence>
<dbReference type="Gene3D" id="3.30.70.270">
    <property type="match status" value="5"/>
</dbReference>
<dbReference type="Pfam" id="PF00552">
    <property type="entry name" value="IN_DBD_C"/>
    <property type="match status" value="1"/>
</dbReference>
<evidence type="ECO:0000256" key="7">
    <source>
        <dbReference type="ARBA" id="ARBA00022759"/>
    </source>
</evidence>
<feature type="domain" description="Integrase-type" evidence="20">
    <location>
        <begin position="2057"/>
        <end position="2104"/>
    </location>
</feature>
<feature type="domain" description="Integrase catalytic" evidence="19">
    <location>
        <begin position="1439"/>
        <end position="1610"/>
    </location>
</feature>
<evidence type="ECO:0000256" key="14">
    <source>
        <dbReference type="ARBA" id="ARBA00023172"/>
    </source>
</evidence>
<feature type="coiled-coil region" evidence="16">
    <location>
        <begin position="559"/>
        <end position="586"/>
    </location>
</feature>
<accession>A0A3M0L2Q4</accession>
<dbReference type="OrthoDB" id="9950135at2759"/>
<dbReference type="GO" id="GO:0003964">
    <property type="term" value="F:RNA-directed DNA polymerase activity"/>
    <property type="evidence" value="ECO:0007669"/>
    <property type="project" value="UniProtKB-KW"/>
</dbReference>
<dbReference type="GO" id="GO:0006310">
    <property type="term" value="P:DNA recombination"/>
    <property type="evidence" value="ECO:0007669"/>
    <property type="project" value="UniProtKB-KW"/>
</dbReference>
<feature type="domain" description="Integrase catalytic" evidence="19">
    <location>
        <begin position="1870"/>
        <end position="2048"/>
    </location>
</feature>
<dbReference type="PROSITE" id="PS50879">
    <property type="entry name" value="RNASE_H_1"/>
    <property type="match status" value="2"/>
</dbReference>
<dbReference type="PANTHER" id="PTHR41694">
    <property type="entry name" value="ENDOGENOUS RETROVIRUS GROUP K MEMBER POL PROTEIN"/>
    <property type="match status" value="1"/>
</dbReference>
<keyword evidence="4" id="KW-0548">Nucleotidyltransferase</keyword>
<keyword evidence="10" id="KW-0694">RNA-binding</keyword>
<dbReference type="Gene3D" id="3.30.420.10">
    <property type="entry name" value="Ribonuclease H-like superfamily/Ribonuclease H"/>
    <property type="match status" value="4"/>
</dbReference>
<dbReference type="EMBL" id="QRBI01000094">
    <property type="protein sequence ID" value="RMC19748.1"/>
    <property type="molecule type" value="Genomic_DNA"/>
</dbReference>
<dbReference type="PROSITE" id="PS50878">
    <property type="entry name" value="RT_POL"/>
    <property type="match status" value="2"/>
</dbReference>
<dbReference type="Pfam" id="PF17919">
    <property type="entry name" value="RT_RNaseH_2"/>
    <property type="match status" value="2"/>
</dbReference>
<dbReference type="InterPro" id="IPR041577">
    <property type="entry name" value="RT_RNaseH_2"/>
</dbReference>
<evidence type="ECO:0000256" key="2">
    <source>
        <dbReference type="ARBA" id="ARBA00012180"/>
    </source>
</evidence>
<evidence type="ECO:0000259" key="18">
    <source>
        <dbReference type="PROSITE" id="PS50879"/>
    </source>
</evidence>
<dbReference type="Gene3D" id="2.30.30.10">
    <property type="entry name" value="Integrase, C-terminal domain superfamily, retroviral"/>
    <property type="match status" value="1"/>
</dbReference>
<evidence type="ECO:0000256" key="6">
    <source>
        <dbReference type="ARBA" id="ARBA00022723"/>
    </source>
</evidence>
<dbReference type="InterPro" id="IPR036397">
    <property type="entry name" value="RNaseH_sf"/>
</dbReference>
<dbReference type="PROSITE" id="PS51027">
    <property type="entry name" value="INTEGRASE_DBD"/>
    <property type="match status" value="1"/>
</dbReference>
<dbReference type="InterPro" id="IPR002156">
    <property type="entry name" value="RNaseH_domain"/>
</dbReference>
<dbReference type="GO" id="GO:0004190">
    <property type="term" value="F:aspartic-type endopeptidase activity"/>
    <property type="evidence" value="ECO:0007669"/>
    <property type="project" value="InterPro"/>
</dbReference>
<dbReference type="Gene3D" id="2.40.70.10">
    <property type="entry name" value="Acid Proteases"/>
    <property type="match status" value="1"/>
</dbReference>
<evidence type="ECO:0000259" key="20">
    <source>
        <dbReference type="PROSITE" id="PS51027"/>
    </source>
</evidence>
<name>A0A3M0L2Q4_HIRRU</name>
<evidence type="ECO:0000256" key="10">
    <source>
        <dbReference type="ARBA" id="ARBA00022884"/>
    </source>
</evidence>
<reference evidence="21 22" key="1">
    <citation type="submission" date="2018-07" db="EMBL/GenBank/DDBJ databases">
        <title>A high quality draft genome assembly of the barn swallow (H. rustica rustica).</title>
        <authorList>
            <person name="Formenti G."/>
            <person name="Chiara M."/>
            <person name="Poveda L."/>
            <person name="Francoijs K.-J."/>
            <person name="Bonisoli-Alquati A."/>
            <person name="Canova L."/>
            <person name="Gianfranceschi L."/>
            <person name="Horner D.S."/>
            <person name="Saino N."/>
        </authorList>
    </citation>
    <scope>NUCLEOTIDE SEQUENCE [LARGE SCALE GENOMIC DNA]</scope>
    <source>
        <strain evidence="21">Chelidonia</strain>
        <tissue evidence="21">Blood</tissue>
    </source>
</reference>
<dbReference type="EC" id="3.1.26.4" evidence="2"/>
<dbReference type="InterPro" id="IPR001969">
    <property type="entry name" value="Aspartic_peptidase_AS"/>
</dbReference>
<dbReference type="Pfam" id="PF00075">
    <property type="entry name" value="RNase_H"/>
    <property type="match status" value="2"/>
</dbReference>
<dbReference type="PROSITE" id="PS00141">
    <property type="entry name" value="ASP_PROTEASE"/>
    <property type="match status" value="1"/>
</dbReference>
<evidence type="ECO:0000256" key="11">
    <source>
        <dbReference type="ARBA" id="ARBA00022908"/>
    </source>
</evidence>
<keyword evidence="12" id="KW-0695">RNA-directed DNA polymerase</keyword>